<sequence>MKNKYLWLTPIVAAAHKIFITGFYQNEIAHGKLIPIVVNTLTFSALVFAIPFIITIINSIKTKQFSWALMNKMTLYALVLYIAVLILPEIYTKKMMKSINQQTTERKSDQLNVNNEIPWFRNAFYGFSVSTPEKMTHVDGVTMPKGYEQLFNDVQIFLYQSKTSVVQLMYFDSNLESYYLEEGQIRNREST</sequence>
<feature type="transmembrane region" description="Helical" evidence="1">
    <location>
        <begin position="6"/>
        <end position="24"/>
    </location>
</feature>
<protein>
    <submittedName>
        <fullName evidence="2">Uncharacterized protein</fullName>
    </submittedName>
</protein>
<feature type="transmembrane region" description="Helical" evidence="1">
    <location>
        <begin position="73"/>
        <end position="91"/>
    </location>
</feature>
<dbReference type="EMBL" id="BAABGR010000010">
    <property type="protein sequence ID" value="GAA4514139.1"/>
    <property type="molecule type" value="Genomic_DNA"/>
</dbReference>
<gene>
    <name evidence="2" type="ORF">GCM10023173_10500</name>
</gene>
<accession>A0ABP8QZJ9</accession>
<keyword evidence="3" id="KW-1185">Reference proteome</keyword>
<evidence type="ECO:0000313" key="3">
    <source>
        <dbReference type="Proteomes" id="UP001500394"/>
    </source>
</evidence>
<evidence type="ECO:0000256" key="1">
    <source>
        <dbReference type="SAM" id="Phobius"/>
    </source>
</evidence>
<keyword evidence="1" id="KW-1133">Transmembrane helix</keyword>
<dbReference type="RefSeq" id="WP_345065714.1">
    <property type="nucleotide sequence ID" value="NZ_BAABGR010000010.1"/>
</dbReference>
<dbReference type="Proteomes" id="UP001500394">
    <property type="component" value="Unassembled WGS sequence"/>
</dbReference>
<evidence type="ECO:0000313" key="2">
    <source>
        <dbReference type="EMBL" id="GAA4514139.1"/>
    </source>
</evidence>
<keyword evidence="1" id="KW-0812">Transmembrane</keyword>
<reference evidence="3" key="1">
    <citation type="journal article" date="2019" name="Int. J. Syst. Evol. Microbiol.">
        <title>The Global Catalogue of Microorganisms (GCM) 10K type strain sequencing project: providing services to taxonomists for standard genome sequencing and annotation.</title>
        <authorList>
            <consortium name="The Broad Institute Genomics Platform"/>
            <consortium name="The Broad Institute Genome Sequencing Center for Infectious Disease"/>
            <person name="Wu L."/>
            <person name="Ma J."/>
        </authorList>
    </citation>
    <scope>NUCLEOTIDE SEQUENCE [LARGE SCALE GENOMIC DNA]</scope>
    <source>
        <strain evidence="3">JCM 17858</strain>
    </source>
</reference>
<keyword evidence="1" id="KW-0472">Membrane</keyword>
<comment type="caution">
    <text evidence="2">The sequence shown here is derived from an EMBL/GenBank/DDBJ whole genome shotgun (WGS) entry which is preliminary data.</text>
</comment>
<organism evidence="2 3">
    <name type="scientific">Sphingobacterium thermophilum</name>
    <dbReference type="NCBI Taxonomy" id="768534"/>
    <lineage>
        <taxon>Bacteria</taxon>
        <taxon>Pseudomonadati</taxon>
        <taxon>Bacteroidota</taxon>
        <taxon>Sphingobacteriia</taxon>
        <taxon>Sphingobacteriales</taxon>
        <taxon>Sphingobacteriaceae</taxon>
        <taxon>Sphingobacterium</taxon>
    </lineage>
</organism>
<feature type="transmembrane region" description="Helical" evidence="1">
    <location>
        <begin position="36"/>
        <end position="61"/>
    </location>
</feature>
<proteinExistence type="predicted"/>
<name>A0ABP8QZJ9_9SPHI</name>